<evidence type="ECO:0000313" key="3">
    <source>
        <dbReference type="Proteomes" id="UP000276776"/>
    </source>
</evidence>
<name>A0A0N5DCA2_THECL</name>
<accession>A0A0N5DCA2</accession>
<sequence>MEGNGPKNTTNSKNKPKKTKFIPSAMQEENLAETEARRIVQHTLDDISEALLPEYHNPPVEEPQRAEIAYYRCQTDHVPAY</sequence>
<dbReference type="WBParaSite" id="TCLT_0001082101-mRNA-1">
    <property type="protein sequence ID" value="TCLT_0001082101-mRNA-1"/>
    <property type="gene ID" value="TCLT_0001082101"/>
</dbReference>
<evidence type="ECO:0000313" key="4">
    <source>
        <dbReference type="WBParaSite" id="TCLT_0001082101-mRNA-1"/>
    </source>
</evidence>
<protein>
    <submittedName>
        <fullName evidence="2 4">Uncharacterized protein</fullName>
    </submittedName>
</protein>
<dbReference type="STRING" id="103827.A0A0N5DCA2"/>
<dbReference type="EMBL" id="UYYF01005379">
    <property type="protein sequence ID" value="VDN08521.1"/>
    <property type="molecule type" value="Genomic_DNA"/>
</dbReference>
<reference evidence="4" key="1">
    <citation type="submission" date="2017-02" db="UniProtKB">
        <authorList>
            <consortium name="WormBaseParasite"/>
        </authorList>
    </citation>
    <scope>IDENTIFICATION</scope>
</reference>
<dbReference type="OMA" id="RRIVQHT"/>
<dbReference type="Proteomes" id="UP000276776">
    <property type="component" value="Unassembled WGS sequence"/>
</dbReference>
<organism evidence="4">
    <name type="scientific">Thelazia callipaeda</name>
    <name type="common">Oriental eyeworm</name>
    <name type="synonym">Parasitic nematode</name>
    <dbReference type="NCBI Taxonomy" id="103827"/>
    <lineage>
        <taxon>Eukaryota</taxon>
        <taxon>Metazoa</taxon>
        <taxon>Ecdysozoa</taxon>
        <taxon>Nematoda</taxon>
        <taxon>Chromadorea</taxon>
        <taxon>Rhabditida</taxon>
        <taxon>Spirurina</taxon>
        <taxon>Spiruromorpha</taxon>
        <taxon>Thelazioidea</taxon>
        <taxon>Thelaziidae</taxon>
        <taxon>Thelazia</taxon>
    </lineage>
</organism>
<feature type="region of interest" description="Disordered" evidence="1">
    <location>
        <begin position="1"/>
        <end position="29"/>
    </location>
</feature>
<reference evidence="2 3" key="2">
    <citation type="submission" date="2018-11" db="EMBL/GenBank/DDBJ databases">
        <authorList>
            <consortium name="Pathogen Informatics"/>
        </authorList>
    </citation>
    <scope>NUCLEOTIDE SEQUENCE [LARGE SCALE GENOMIC DNA]</scope>
</reference>
<dbReference type="AlphaFoldDB" id="A0A0N5DCA2"/>
<evidence type="ECO:0000313" key="2">
    <source>
        <dbReference type="EMBL" id="VDN08521.1"/>
    </source>
</evidence>
<keyword evidence="3" id="KW-1185">Reference proteome</keyword>
<proteinExistence type="predicted"/>
<evidence type="ECO:0000256" key="1">
    <source>
        <dbReference type="SAM" id="MobiDB-lite"/>
    </source>
</evidence>
<dbReference type="OrthoDB" id="5872847at2759"/>
<feature type="compositionally biased region" description="Low complexity" evidence="1">
    <location>
        <begin position="1"/>
        <end position="13"/>
    </location>
</feature>
<gene>
    <name evidence="2" type="ORF">TCLT_LOCUS10803</name>
</gene>